<comment type="caution">
    <text evidence="2">The sequence shown here is derived from an EMBL/GenBank/DDBJ whole genome shotgun (WGS) entry which is preliminary data.</text>
</comment>
<evidence type="ECO:0000313" key="2">
    <source>
        <dbReference type="EMBL" id="MFC0272787.1"/>
    </source>
</evidence>
<keyword evidence="1" id="KW-1133">Transmembrane helix</keyword>
<dbReference type="Proteomes" id="UP001589854">
    <property type="component" value="Unassembled WGS sequence"/>
</dbReference>
<evidence type="ECO:0000256" key="1">
    <source>
        <dbReference type="SAM" id="Phobius"/>
    </source>
</evidence>
<organism evidence="2 3">
    <name type="scientific">Metabacillus herbersteinensis</name>
    <dbReference type="NCBI Taxonomy" id="283816"/>
    <lineage>
        <taxon>Bacteria</taxon>
        <taxon>Bacillati</taxon>
        <taxon>Bacillota</taxon>
        <taxon>Bacilli</taxon>
        <taxon>Bacillales</taxon>
        <taxon>Bacillaceae</taxon>
        <taxon>Metabacillus</taxon>
    </lineage>
</organism>
<reference evidence="2 3" key="1">
    <citation type="submission" date="2024-09" db="EMBL/GenBank/DDBJ databases">
        <authorList>
            <person name="Sun Q."/>
            <person name="Mori K."/>
        </authorList>
    </citation>
    <scope>NUCLEOTIDE SEQUENCE [LARGE SCALE GENOMIC DNA]</scope>
    <source>
        <strain evidence="2 3">CCM 7228</strain>
    </source>
</reference>
<protein>
    <recommendedName>
        <fullName evidence="4">DUF308 domain-containing protein</fullName>
    </recommendedName>
</protein>
<feature type="transmembrane region" description="Helical" evidence="1">
    <location>
        <begin position="9"/>
        <end position="30"/>
    </location>
</feature>
<sequence>MTSSRVIKWLAGFGIVGALLTIVMIILMFISPDGSFGKYLDLAGTLFLIFVIIAIYHIHMKNSGTFGLVSFIICIIGTGLVIGVKWVHTFVVPALSVHAPEFVDQPPSLIIGGQMGSFAIFMIGWVLIGILVAKKGYLSKISGILLIIAPILDFIPIGYYVAQPLFAIAILWISFQLFKRNDIDNTQET</sequence>
<keyword evidence="1" id="KW-0472">Membrane</keyword>
<dbReference type="EMBL" id="JBHLVO010000013">
    <property type="protein sequence ID" value="MFC0272787.1"/>
    <property type="molecule type" value="Genomic_DNA"/>
</dbReference>
<feature type="transmembrane region" description="Helical" evidence="1">
    <location>
        <begin position="68"/>
        <end position="88"/>
    </location>
</feature>
<gene>
    <name evidence="2" type="ORF">ACFFIX_15235</name>
</gene>
<feature type="transmembrane region" description="Helical" evidence="1">
    <location>
        <begin position="144"/>
        <end position="173"/>
    </location>
</feature>
<keyword evidence="3" id="KW-1185">Reference proteome</keyword>
<evidence type="ECO:0000313" key="3">
    <source>
        <dbReference type="Proteomes" id="UP001589854"/>
    </source>
</evidence>
<dbReference type="RefSeq" id="WP_378935457.1">
    <property type="nucleotide sequence ID" value="NZ_JBHLVO010000013.1"/>
</dbReference>
<keyword evidence="1" id="KW-0812">Transmembrane</keyword>
<accession>A0ABV6GIP2</accession>
<feature type="transmembrane region" description="Helical" evidence="1">
    <location>
        <begin position="36"/>
        <end position="56"/>
    </location>
</feature>
<evidence type="ECO:0008006" key="4">
    <source>
        <dbReference type="Google" id="ProtNLM"/>
    </source>
</evidence>
<feature type="transmembrane region" description="Helical" evidence="1">
    <location>
        <begin position="108"/>
        <end position="132"/>
    </location>
</feature>
<name>A0ABV6GIP2_9BACI</name>
<proteinExistence type="predicted"/>